<evidence type="ECO:0000256" key="2">
    <source>
        <dbReference type="ARBA" id="ARBA00022980"/>
    </source>
</evidence>
<evidence type="ECO:0000313" key="5">
    <source>
        <dbReference type="EMBL" id="BBC77573.1"/>
    </source>
</evidence>
<reference evidence="5" key="1">
    <citation type="submission" date="2018-02" db="EMBL/GenBank/DDBJ databases">
        <title>Evolution and diversity of non-photosynthetic diatom plastid genomes.</title>
        <authorList>
            <person name="Kamikawa R."/>
            <person name="Ishii K."/>
        </authorList>
    </citation>
    <scope>NUCLEOTIDE SEQUENCE</scope>
    <source>
        <strain evidence="5">PL1-4</strain>
    </source>
</reference>
<dbReference type="GO" id="GO:1990904">
    <property type="term" value="C:ribonucleoprotein complex"/>
    <property type="evidence" value="ECO:0007669"/>
    <property type="project" value="UniProtKB-KW"/>
</dbReference>
<keyword evidence="5" id="KW-0934">Plastid</keyword>
<keyword evidence="2 4" id="KW-0689">Ribosomal protein</keyword>
<name>A0A2Z5ZB24_9STRA</name>
<dbReference type="FunFam" id="3.30.1490.10:FF:000001">
    <property type="entry name" value="30S ribosomal protein S8"/>
    <property type="match status" value="1"/>
</dbReference>
<dbReference type="InterPro" id="IPR000630">
    <property type="entry name" value="Ribosomal_uS8"/>
</dbReference>
<geneLocation type="plastid" evidence="5"/>
<dbReference type="EMBL" id="AP018506">
    <property type="protein sequence ID" value="BBC77573.1"/>
    <property type="molecule type" value="Genomic_DNA"/>
</dbReference>
<dbReference type="PROSITE" id="PS00053">
    <property type="entry name" value="RIBOSOMAL_S8"/>
    <property type="match status" value="1"/>
</dbReference>
<dbReference type="HAMAP" id="MF_01302_B">
    <property type="entry name" value="Ribosomal_uS8_B"/>
    <property type="match status" value="1"/>
</dbReference>
<accession>A0A2Z5ZB24</accession>
<evidence type="ECO:0000256" key="3">
    <source>
        <dbReference type="ARBA" id="ARBA00023274"/>
    </source>
</evidence>
<protein>
    <submittedName>
        <fullName evidence="5">Ribosomal protein S8</fullName>
    </submittedName>
</protein>
<dbReference type="GO" id="GO:0005737">
    <property type="term" value="C:cytoplasm"/>
    <property type="evidence" value="ECO:0007669"/>
    <property type="project" value="UniProtKB-ARBA"/>
</dbReference>
<dbReference type="InterPro" id="IPR035987">
    <property type="entry name" value="Ribosomal_uS8_sf"/>
</dbReference>
<evidence type="ECO:0000256" key="1">
    <source>
        <dbReference type="ARBA" id="ARBA00006471"/>
    </source>
</evidence>
<organism evidence="5">
    <name type="scientific">Nitzschia sp. PL1-4</name>
    <dbReference type="NCBI Taxonomy" id="2083272"/>
    <lineage>
        <taxon>Eukaryota</taxon>
        <taxon>Sar</taxon>
        <taxon>Stramenopiles</taxon>
        <taxon>Ochrophyta</taxon>
        <taxon>Bacillariophyta</taxon>
        <taxon>Bacillariophyceae</taxon>
        <taxon>Bacillariophycidae</taxon>
        <taxon>Bacillariales</taxon>
        <taxon>Bacillariaceae</taxon>
        <taxon>Nitzschia</taxon>
    </lineage>
</organism>
<dbReference type="SUPFAM" id="SSF56047">
    <property type="entry name" value="Ribosomal protein S8"/>
    <property type="match status" value="1"/>
</dbReference>
<dbReference type="PANTHER" id="PTHR11758">
    <property type="entry name" value="40S RIBOSOMAL PROTEIN S15A"/>
    <property type="match status" value="1"/>
</dbReference>
<dbReference type="GO" id="GO:0006412">
    <property type="term" value="P:translation"/>
    <property type="evidence" value="ECO:0007669"/>
    <property type="project" value="InterPro"/>
</dbReference>
<dbReference type="InterPro" id="IPR047863">
    <property type="entry name" value="Ribosomal_uS8_CS"/>
</dbReference>
<dbReference type="Gene3D" id="3.30.1370.30">
    <property type="match status" value="1"/>
</dbReference>
<dbReference type="Pfam" id="PF00410">
    <property type="entry name" value="Ribosomal_S8"/>
    <property type="match status" value="1"/>
</dbReference>
<comment type="similarity">
    <text evidence="1 4">Belongs to the universal ribosomal protein uS8 family.</text>
</comment>
<dbReference type="AlphaFoldDB" id="A0A2Z5ZB24"/>
<gene>
    <name evidence="5" type="primary">rps8</name>
</gene>
<sequence>MITDRISYIITRIKNAVTIKHEILIFSFTKISLSIFRIFKKEGFIKDFKISPNNKKLIILLKYEKISNKPMFKKIKQISKPSLRTYMSSNKLSKLLDHNGITLLSTSKGILTNKRAKELHLGGEILCYIW</sequence>
<dbReference type="GO" id="GO:0003735">
    <property type="term" value="F:structural constituent of ribosome"/>
    <property type="evidence" value="ECO:0007669"/>
    <property type="project" value="InterPro"/>
</dbReference>
<dbReference type="GO" id="GO:0005840">
    <property type="term" value="C:ribosome"/>
    <property type="evidence" value="ECO:0007669"/>
    <property type="project" value="UniProtKB-KW"/>
</dbReference>
<dbReference type="Gene3D" id="3.30.1490.10">
    <property type="match status" value="1"/>
</dbReference>
<keyword evidence="3 4" id="KW-0687">Ribonucleoprotein</keyword>
<proteinExistence type="inferred from homology"/>
<dbReference type="NCBIfam" id="NF001109">
    <property type="entry name" value="PRK00136.1"/>
    <property type="match status" value="1"/>
</dbReference>
<evidence type="ECO:0000256" key="4">
    <source>
        <dbReference type="RuleBase" id="RU003660"/>
    </source>
</evidence>